<feature type="compositionally biased region" description="Basic and acidic residues" evidence="1">
    <location>
        <begin position="383"/>
        <end position="395"/>
    </location>
</feature>
<dbReference type="PANTHER" id="PTHR31476:SF19">
    <property type="entry name" value="UBIQUITIN CARBOXYL-TERMINAL HYDROLASE FAMILY PROTEIN"/>
    <property type="match status" value="1"/>
</dbReference>
<sequence length="432" mass="50419">MPLYSTKFPHQLHQTRTFIAARIKWVCDPYLDTAVSKEKDLKQVISFKNQIISSPSTSLPLSSLSLLKPYLNLPTTALNFFHKYPTVFCQFQPSPSLPFHIKLTHQAMSLHKEEQLIFKSQPLRDDTIKRLAKLLMLSGAKRLPLHIIDRFKYDLGLPHDYIIALLSDYPEYFHVCEDKDCLTDKDLFFLELVSWRDELAVSEMEKRVSHGDLSNVKRGQRIGFPLNFPNGFDLQKKVRDWVFEWQGLPYISPYENAFHLNPSGDQAEKWTVAVLHEMLWLLVSKKTEKENVLQLGDYLGFGDKFKKALVHHPGIFYVSNKIRTQTVVLREAYRKDFLVHKHPLMGMRFRYIHLMNKGKKKRRKSVGGIVRSRLRRQVSSSKKIIERKAKYKSREEEEEKSNGSSESEFEDVSSSDSDLEDAYRDGTMKMKM</sequence>
<evidence type="ECO:0000259" key="2">
    <source>
        <dbReference type="Pfam" id="PF11955"/>
    </source>
</evidence>
<dbReference type="AlphaFoldDB" id="A0AAV1SST4"/>
<dbReference type="Pfam" id="PF11955">
    <property type="entry name" value="PORR"/>
    <property type="match status" value="1"/>
</dbReference>
<gene>
    <name evidence="3" type="ORF">DCAF_LOCUS27396</name>
</gene>
<proteinExistence type="predicted"/>
<feature type="region of interest" description="Disordered" evidence="1">
    <location>
        <begin position="379"/>
        <end position="432"/>
    </location>
</feature>
<organism evidence="3 4">
    <name type="scientific">Dovyalis caffra</name>
    <dbReference type="NCBI Taxonomy" id="77055"/>
    <lineage>
        <taxon>Eukaryota</taxon>
        <taxon>Viridiplantae</taxon>
        <taxon>Streptophyta</taxon>
        <taxon>Embryophyta</taxon>
        <taxon>Tracheophyta</taxon>
        <taxon>Spermatophyta</taxon>
        <taxon>Magnoliopsida</taxon>
        <taxon>eudicotyledons</taxon>
        <taxon>Gunneridae</taxon>
        <taxon>Pentapetalae</taxon>
        <taxon>rosids</taxon>
        <taxon>fabids</taxon>
        <taxon>Malpighiales</taxon>
        <taxon>Salicaceae</taxon>
        <taxon>Flacourtieae</taxon>
        <taxon>Dovyalis</taxon>
    </lineage>
</organism>
<dbReference type="PANTHER" id="PTHR31476">
    <property type="entry name" value="PROTEIN WHAT'S THIS FACTOR 1 HOMOLOG, CHLOROPLASTIC"/>
    <property type="match status" value="1"/>
</dbReference>
<dbReference type="EMBL" id="CAWUPB010001197">
    <property type="protein sequence ID" value="CAK7357112.1"/>
    <property type="molecule type" value="Genomic_DNA"/>
</dbReference>
<protein>
    <recommendedName>
        <fullName evidence="2">PORR domain-containing protein</fullName>
    </recommendedName>
</protein>
<dbReference type="Proteomes" id="UP001314170">
    <property type="component" value="Unassembled WGS sequence"/>
</dbReference>
<feature type="compositionally biased region" description="Acidic residues" evidence="1">
    <location>
        <begin position="407"/>
        <end position="420"/>
    </location>
</feature>
<dbReference type="InterPro" id="IPR045040">
    <property type="entry name" value="PORR_fam"/>
</dbReference>
<evidence type="ECO:0000313" key="3">
    <source>
        <dbReference type="EMBL" id="CAK7357112.1"/>
    </source>
</evidence>
<reference evidence="3 4" key="1">
    <citation type="submission" date="2024-01" db="EMBL/GenBank/DDBJ databases">
        <authorList>
            <person name="Waweru B."/>
        </authorList>
    </citation>
    <scope>NUCLEOTIDE SEQUENCE [LARGE SCALE GENOMIC DNA]</scope>
</reference>
<comment type="caution">
    <text evidence="3">The sequence shown here is derived from an EMBL/GenBank/DDBJ whole genome shotgun (WGS) entry which is preliminary data.</text>
</comment>
<name>A0AAV1SST4_9ROSI</name>
<dbReference type="InterPro" id="IPR021099">
    <property type="entry name" value="PORR_domain"/>
</dbReference>
<feature type="domain" description="PORR" evidence="2">
    <location>
        <begin position="28"/>
        <end position="359"/>
    </location>
</feature>
<evidence type="ECO:0000313" key="4">
    <source>
        <dbReference type="Proteomes" id="UP001314170"/>
    </source>
</evidence>
<keyword evidence="4" id="KW-1185">Reference proteome</keyword>
<dbReference type="GO" id="GO:0003723">
    <property type="term" value="F:RNA binding"/>
    <property type="evidence" value="ECO:0007669"/>
    <property type="project" value="InterPro"/>
</dbReference>
<feature type="compositionally biased region" description="Basic and acidic residues" evidence="1">
    <location>
        <begin position="421"/>
        <end position="432"/>
    </location>
</feature>
<accession>A0AAV1SST4</accession>
<evidence type="ECO:0000256" key="1">
    <source>
        <dbReference type="SAM" id="MobiDB-lite"/>
    </source>
</evidence>